<accession>A0ABN3JPG5</accession>
<gene>
    <name evidence="2" type="ORF">GCM10010421_23400</name>
</gene>
<reference evidence="2 3" key="1">
    <citation type="journal article" date="2019" name="Int. J. Syst. Evol. Microbiol.">
        <title>The Global Catalogue of Microorganisms (GCM) 10K type strain sequencing project: providing services to taxonomists for standard genome sequencing and annotation.</title>
        <authorList>
            <consortium name="The Broad Institute Genomics Platform"/>
            <consortium name="The Broad Institute Genome Sequencing Center for Infectious Disease"/>
            <person name="Wu L."/>
            <person name="Ma J."/>
        </authorList>
    </citation>
    <scope>NUCLEOTIDE SEQUENCE [LARGE SCALE GENOMIC DNA]</scope>
    <source>
        <strain evidence="2 3">JCM 6922</strain>
    </source>
</reference>
<feature type="region of interest" description="Disordered" evidence="1">
    <location>
        <begin position="79"/>
        <end position="154"/>
    </location>
</feature>
<comment type="caution">
    <text evidence="2">The sequence shown here is derived from an EMBL/GenBank/DDBJ whole genome shotgun (WGS) entry which is preliminary data.</text>
</comment>
<evidence type="ECO:0000313" key="2">
    <source>
        <dbReference type="EMBL" id="GAA2433685.1"/>
    </source>
</evidence>
<dbReference type="Proteomes" id="UP001500460">
    <property type="component" value="Unassembled WGS sequence"/>
</dbReference>
<keyword evidence="3" id="KW-1185">Reference proteome</keyword>
<dbReference type="RefSeq" id="WP_344602322.1">
    <property type="nucleotide sequence ID" value="NZ_BAAATK010000011.1"/>
</dbReference>
<dbReference type="EMBL" id="BAAATK010000011">
    <property type="protein sequence ID" value="GAA2433685.1"/>
    <property type="molecule type" value="Genomic_DNA"/>
</dbReference>
<feature type="compositionally biased region" description="Basic and acidic residues" evidence="1">
    <location>
        <begin position="93"/>
        <end position="105"/>
    </location>
</feature>
<sequence length="154" mass="16323">MRAPSRAGLAERRSSSTGAVLSVRLGVALAQSSLLLLLSAATLEPAPGLSALQRTDFDAQILTAVTGTPSVGVPWQPAAADRVRRPRAVLADQRCRRLDRHRPTARDVAGGTRVKPPPGRAALPPPPARQPEPRVRDNRRPGSPAPPGAAERHR</sequence>
<name>A0ABN3JPG5_9ACTN</name>
<feature type="compositionally biased region" description="Pro residues" evidence="1">
    <location>
        <begin position="115"/>
        <end position="130"/>
    </location>
</feature>
<proteinExistence type="predicted"/>
<protein>
    <recommendedName>
        <fullName evidence="4">Secreted protein</fullName>
    </recommendedName>
</protein>
<evidence type="ECO:0000313" key="3">
    <source>
        <dbReference type="Proteomes" id="UP001500460"/>
    </source>
</evidence>
<organism evidence="2 3">
    <name type="scientific">Streptomyces glaucus</name>
    <dbReference type="NCBI Taxonomy" id="284029"/>
    <lineage>
        <taxon>Bacteria</taxon>
        <taxon>Bacillati</taxon>
        <taxon>Actinomycetota</taxon>
        <taxon>Actinomycetes</taxon>
        <taxon>Kitasatosporales</taxon>
        <taxon>Streptomycetaceae</taxon>
        <taxon>Streptomyces</taxon>
    </lineage>
</organism>
<feature type="compositionally biased region" description="Basic and acidic residues" evidence="1">
    <location>
        <begin position="131"/>
        <end position="140"/>
    </location>
</feature>
<evidence type="ECO:0000256" key="1">
    <source>
        <dbReference type="SAM" id="MobiDB-lite"/>
    </source>
</evidence>
<evidence type="ECO:0008006" key="4">
    <source>
        <dbReference type="Google" id="ProtNLM"/>
    </source>
</evidence>